<name>A0ABX0FAL3_9BACL</name>
<organism evidence="4 5">
    <name type="scientific">Saccharibacillus alkalitolerans</name>
    <dbReference type="NCBI Taxonomy" id="2705290"/>
    <lineage>
        <taxon>Bacteria</taxon>
        <taxon>Bacillati</taxon>
        <taxon>Bacillota</taxon>
        <taxon>Bacilli</taxon>
        <taxon>Bacillales</taxon>
        <taxon>Paenibacillaceae</taxon>
        <taxon>Saccharibacillus</taxon>
    </lineage>
</organism>
<sequence length="180" mass="20031">MEEKTGILSSSSLSIRPAQARDLETIRDIYNQGIEDGFATLESAPKTSGDMLAWFEEHRGRYAVRVAEKGGEVVGWASLNRYAQRCAYDGVADLSVYIARTERGTGVGTRLLEQLERAALEQDFHKIVLLALPFNAAGRKLYRKAGYREVGTFEQQGMLNGRRVDVMIMEKLLGERGAAE</sequence>
<evidence type="ECO:0000313" key="5">
    <source>
        <dbReference type="Proteomes" id="UP000800303"/>
    </source>
</evidence>
<comment type="caution">
    <text evidence="4">The sequence shown here is derived from an EMBL/GenBank/DDBJ whole genome shotgun (WGS) entry which is preliminary data.</text>
</comment>
<dbReference type="Gene3D" id="3.40.630.30">
    <property type="match status" value="1"/>
</dbReference>
<dbReference type="PROSITE" id="PS51186">
    <property type="entry name" value="GNAT"/>
    <property type="match status" value="1"/>
</dbReference>
<dbReference type="InterPro" id="IPR000182">
    <property type="entry name" value="GNAT_dom"/>
</dbReference>
<reference evidence="4 5" key="1">
    <citation type="submission" date="2020-01" db="EMBL/GenBank/DDBJ databases">
        <title>Polyphasic characterisation and genomic insights into a novel alkali tolerant bacterium VR-M41.</title>
        <authorList>
            <person name="Vemuluri V.R."/>
        </authorList>
    </citation>
    <scope>NUCLEOTIDE SEQUENCE [LARGE SCALE GENOMIC DNA]</scope>
    <source>
        <strain evidence="4 5">VR-M41</strain>
    </source>
</reference>
<keyword evidence="1" id="KW-0808">Transferase</keyword>
<dbReference type="CDD" id="cd04301">
    <property type="entry name" value="NAT_SF"/>
    <property type="match status" value="1"/>
</dbReference>
<dbReference type="PANTHER" id="PTHR43072">
    <property type="entry name" value="N-ACETYLTRANSFERASE"/>
    <property type="match status" value="1"/>
</dbReference>
<dbReference type="NCBIfam" id="NF040503">
    <property type="entry name" value="resist_ArsN1a"/>
    <property type="match status" value="1"/>
</dbReference>
<dbReference type="RefSeq" id="WP_166273444.1">
    <property type="nucleotide sequence ID" value="NZ_JAAFGS010000002.1"/>
</dbReference>
<dbReference type="Pfam" id="PF00583">
    <property type="entry name" value="Acetyltransf_1"/>
    <property type="match status" value="1"/>
</dbReference>
<keyword evidence="5" id="KW-1185">Reference proteome</keyword>
<protein>
    <submittedName>
        <fullName evidence="4">N-acetyltransferase</fullName>
    </submittedName>
</protein>
<feature type="domain" description="N-acetyltransferase" evidence="3">
    <location>
        <begin position="13"/>
        <end position="174"/>
    </location>
</feature>
<dbReference type="EMBL" id="JAAFGS010000002">
    <property type="protein sequence ID" value="NGZ75057.1"/>
    <property type="molecule type" value="Genomic_DNA"/>
</dbReference>
<evidence type="ECO:0000256" key="1">
    <source>
        <dbReference type="ARBA" id="ARBA00022679"/>
    </source>
</evidence>
<dbReference type="PANTHER" id="PTHR43072:SF23">
    <property type="entry name" value="UPF0039 PROTEIN C11D3.02C"/>
    <property type="match status" value="1"/>
</dbReference>
<accession>A0ABX0FAL3</accession>
<gene>
    <name evidence="4" type="ORF">GYN08_06990</name>
</gene>
<dbReference type="SUPFAM" id="SSF55729">
    <property type="entry name" value="Acyl-CoA N-acyltransferases (Nat)"/>
    <property type="match status" value="1"/>
</dbReference>
<evidence type="ECO:0000313" key="4">
    <source>
        <dbReference type="EMBL" id="NGZ75057.1"/>
    </source>
</evidence>
<evidence type="ECO:0000259" key="3">
    <source>
        <dbReference type="PROSITE" id="PS51186"/>
    </source>
</evidence>
<dbReference type="InterPro" id="IPR016181">
    <property type="entry name" value="Acyl_CoA_acyltransferase"/>
</dbReference>
<evidence type="ECO:0000256" key="2">
    <source>
        <dbReference type="ARBA" id="ARBA00023315"/>
    </source>
</evidence>
<dbReference type="Proteomes" id="UP000800303">
    <property type="component" value="Unassembled WGS sequence"/>
</dbReference>
<keyword evidence="2" id="KW-0012">Acyltransferase</keyword>
<proteinExistence type="predicted"/>